<dbReference type="NCBIfam" id="TIGR00229">
    <property type="entry name" value="sensory_box"/>
    <property type="match status" value="3"/>
</dbReference>
<feature type="domain" description="PAS" evidence="23">
    <location>
        <begin position="283"/>
        <end position="340"/>
    </location>
</feature>
<organism evidence="27 28">
    <name type="scientific">Thiocapsa rosea</name>
    <dbReference type="NCBI Taxonomy" id="69360"/>
    <lineage>
        <taxon>Bacteria</taxon>
        <taxon>Pseudomonadati</taxon>
        <taxon>Pseudomonadota</taxon>
        <taxon>Gammaproteobacteria</taxon>
        <taxon>Chromatiales</taxon>
        <taxon>Chromatiaceae</taxon>
        <taxon>Thiocapsa</taxon>
    </lineage>
</organism>
<dbReference type="InterPro" id="IPR000160">
    <property type="entry name" value="GGDEF_dom"/>
</dbReference>
<keyword evidence="7" id="KW-0808">Transferase</keyword>
<keyword evidence="6 18" id="KW-0597">Phosphoprotein</keyword>
<keyword evidence="28" id="KW-1185">Reference proteome</keyword>
<dbReference type="Pfam" id="PF00990">
    <property type="entry name" value="GGDEF"/>
    <property type="match status" value="1"/>
</dbReference>
<evidence type="ECO:0000259" key="22">
    <source>
        <dbReference type="PROSITE" id="PS50110"/>
    </source>
</evidence>
<dbReference type="InterPro" id="IPR043128">
    <property type="entry name" value="Rev_trsase/Diguanyl_cyclase"/>
</dbReference>
<evidence type="ECO:0000256" key="19">
    <source>
        <dbReference type="SAM" id="Coils"/>
    </source>
</evidence>
<feature type="modified residue" description="4-aspartylphosphate" evidence="18">
    <location>
        <position position="1091"/>
    </location>
</feature>
<dbReference type="InterPro" id="IPR001789">
    <property type="entry name" value="Sig_transdc_resp-reg_receiver"/>
</dbReference>
<dbReference type="InterPro" id="IPR035965">
    <property type="entry name" value="PAS-like_dom_sf"/>
</dbReference>
<dbReference type="FunFam" id="3.30.70.270:FF:000001">
    <property type="entry name" value="Diguanylate cyclase domain protein"/>
    <property type="match status" value="1"/>
</dbReference>
<evidence type="ECO:0000256" key="7">
    <source>
        <dbReference type="ARBA" id="ARBA00022679"/>
    </source>
</evidence>
<dbReference type="InterPro" id="IPR036890">
    <property type="entry name" value="HATPase_C_sf"/>
</dbReference>
<feature type="domain" description="Response regulatory" evidence="22">
    <location>
        <begin position="677"/>
        <end position="795"/>
    </location>
</feature>
<evidence type="ECO:0000256" key="18">
    <source>
        <dbReference type="PROSITE-ProRule" id="PRU00169"/>
    </source>
</evidence>
<dbReference type="Gene3D" id="3.30.70.270">
    <property type="match status" value="1"/>
</dbReference>
<dbReference type="InterPro" id="IPR003661">
    <property type="entry name" value="HisK_dim/P_dom"/>
</dbReference>
<evidence type="ECO:0000256" key="2">
    <source>
        <dbReference type="ARBA" id="ARBA00001946"/>
    </source>
</evidence>
<dbReference type="Gene3D" id="1.10.287.130">
    <property type="match status" value="1"/>
</dbReference>
<dbReference type="PROSITE" id="PS50112">
    <property type="entry name" value="PAS"/>
    <property type="match status" value="2"/>
</dbReference>
<dbReference type="CDD" id="cd16922">
    <property type="entry name" value="HATPase_EvgS-ArcB-TorS-like"/>
    <property type="match status" value="1"/>
</dbReference>
<evidence type="ECO:0000313" key="27">
    <source>
        <dbReference type="EMBL" id="RKT46133.1"/>
    </source>
</evidence>
<keyword evidence="11" id="KW-0067">ATP-binding</keyword>
<dbReference type="CDD" id="cd01949">
    <property type="entry name" value="GGDEF"/>
    <property type="match status" value="1"/>
</dbReference>
<dbReference type="SMART" id="SM00387">
    <property type="entry name" value="HATPase_c"/>
    <property type="match status" value="1"/>
</dbReference>
<dbReference type="PROSITE" id="PS50110">
    <property type="entry name" value="RESPONSE_REGULATORY"/>
    <property type="match status" value="2"/>
</dbReference>
<dbReference type="SUPFAM" id="SSF55785">
    <property type="entry name" value="PYP-like sensor domain (PAS domain)"/>
    <property type="match status" value="3"/>
</dbReference>
<feature type="domain" description="GGDEF" evidence="25">
    <location>
        <begin position="1199"/>
        <end position="1355"/>
    </location>
</feature>
<dbReference type="Pfam" id="PF08447">
    <property type="entry name" value="PAS_3"/>
    <property type="match status" value="1"/>
</dbReference>
<comment type="subunit">
    <text evidence="15">At low DSF concentrations, interacts with RpfF.</text>
</comment>
<keyword evidence="9" id="KW-0547">Nucleotide-binding</keyword>
<comment type="caution">
    <text evidence="27">The sequence shown here is derived from an EMBL/GenBank/DDBJ whole genome shotgun (WGS) entry which is preliminary data.</text>
</comment>
<evidence type="ECO:0000256" key="10">
    <source>
        <dbReference type="ARBA" id="ARBA00022777"/>
    </source>
</evidence>
<dbReference type="Pfam" id="PF02518">
    <property type="entry name" value="HATPase_c"/>
    <property type="match status" value="1"/>
</dbReference>
<dbReference type="SUPFAM" id="SSF55073">
    <property type="entry name" value="Nucleotide cyclase"/>
    <property type="match status" value="1"/>
</dbReference>
<keyword evidence="12" id="KW-1133">Transmembrane helix</keyword>
<dbReference type="PROSITE" id="PS50109">
    <property type="entry name" value="HIS_KIN"/>
    <property type="match status" value="1"/>
</dbReference>
<dbReference type="InterPro" id="IPR003594">
    <property type="entry name" value="HATPase_dom"/>
</dbReference>
<dbReference type="SUPFAM" id="SSF47384">
    <property type="entry name" value="Homodimeric domain of signal transducing histidine kinase"/>
    <property type="match status" value="1"/>
</dbReference>
<dbReference type="InterPro" id="IPR036097">
    <property type="entry name" value="HisK_dim/P_sf"/>
</dbReference>
<evidence type="ECO:0000256" key="12">
    <source>
        <dbReference type="ARBA" id="ARBA00022989"/>
    </source>
</evidence>
<evidence type="ECO:0000313" key="28">
    <source>
        <dbReference type="Proteomes" id="UP000274556"/>
    </source>
</evidence>
<evidence type="ECO:0000256" key="17">
    <source>
        <dbReference type="PROSITE-ProRule" id="PRU00110"/>
    </source>
</evidence>
<evidence type="ECO:0000256" key="16">
    <source>
        <dbReference type="ARBA" id="ARBA00068150"/>
    </source>
</evidence>
<keyword evidence="14" id="KW-0472">Membrane</keyword>
<dbReference type="SMART" id="SM00091">
    <property type="entry name" value="PAS"/>
    <property type="match status" value="3"/>
</dbReference>
<dbReference type="Gene3D" id="3.30.565.10">
    <property type="entry name" value="Histidine kinase-like ATPase, C-terminal domain"/>
    <property type="match status" value="1"/>
</dbReference>
<reference evidence="27 28" key="1">
    <citation type="submission" date="2018-10" db="EMBL/GenBank/DDBJ databases">
        <title>Genomic Encyclopedia of Archaeal and Bacterial Type Strains, Phase II (KMG-II): from individual species to whole genera.</title>
        <authorList>
            <person name="Goeker M."/>
        </authorList>
    </citation>
    <scope>NUCLEOTIDE SEQUENCE [LARGE SCALE GENOMIC DNA]</scope>
    <source>
        <strain evidence="27 28">DSM 235</strain>
    </source>
</reference>
<gene>
    <name evidence="27" type="ORF">BDD21_3632</name>
</gene>
<comment type="subcellular location">
    <subcellularLocation>
        <location evidence="3">Cell membrane</location>
        <topology evidence="3">Multi-pass membrane protein</topology>
    </subcellularLocation>
</comment>
<dbReference type="Gene3D" id="3.40.50.2300">
    <property type="match status" value="2"/>
</dbReference>
<feature type="domain" description="PAS" evidence="23">
    <location>
        <begin position="18"/>
        <end position="62"/>
    </location>
</feature>
<dbReference type="CDD" id="cd00082">
    <property type="entry name" value="HisKA"/>
    <property type="match status" value="1"/>
</dbReference>
<evidence type="ECO:0000256" key="6">
    <source>
        <dbReference type="ARBA" id="ARBA00022553"/>
    </source>
</evidence>
<protein>
    <recommendedName>
        <fullName evidence="16">Sensory/regulatory protein RpfC</fullName>
        <ecNumber evidence="4">2.7.13.3</ecNumber>
    </recommendedName>
</protein>
<dbReference type="PRINTS" id="PR00344">
    <property type="entry name" value="BCTRLSENSOR"/>
</dbReference>
<dbReference type="FunFam" id="3.30.565.10:FF:000010">
    <property type="entry name" value="Sensor histidine kinase RcsC"/>
    <property type="match status" value="1"/>
</dbReference>
<evidence type="ECO:0000256" key="4">
    <source>
        <dbReference type="ARBA" id="ARBA00012438"/>
    </source>
</evidence>
<evidence type="ECO:0000259" key="25">
    <source>
        <dbReference type="PROSITE" id="PS50887"/>
    </source>
</evidence>
<feature type="compositionally biased region" description="Polar residues" evidence="20">
    <location>
        <begin position="811"/>
        <end position="825"/>
    </location>
</feature>
<dbReference type="SMART" id="SM00086">
    <property type="entry name" value="PAC"/>
    <property type="match status" value="3"/>
</dbReference>
<dbReference type="OrthoDB" id="5756128at2"/>
<dbReference type="SMART" id="SM00448">
    <property type="entry name" value="REC"/>
    <property type="match status" value="2"/>
</dbReference>
<dbReference type="SUPFAM" id="SSF47226">
    <property type="entry name" value="Histidine-containing phosphotransfer domain, HPT domain"/>
    <property type="match status" value="1"/>
</dbReference>
<keyword evidence="5" id="KW-1003">Cell membrane</keyword>
<evidence type="ECO:0000256" key="3">
    <source>
        <dbReference type="ARBA" id="ARBA00004651"/>
    </source>
</evidence>
<dbReference type="InterPro" id="IPR001610">
    <property type="entry name" value="PAC"/>
</dbReference>
<comment type="cofactor">
    <cofactor evidence="2">
        <name>Mg(2+)</name>
        <dbReference type="ChEBI" id="CHEBI:18420"/>
    </cofactor>
</comment>
<evidence type="ECO:0000256" key="9">
    <source>
        <dbReference type="ARBA" id="ARBA00022741"/>
    </source>
</evidence>
<comment type="catalytic activity">
    <reaction evidence="1">
        <text>ATP + protein L-histidine = ADP + protein N-phospho-L-histidine.</text>
        <dbReference type="EC" id="2.7.13.3"/>
    </reaction>
</comment>
<accession>A0A495VBW7</accession>
<dbReference type="GO" id="GO:0000155">
    <property type="term" value="F:phosphorelay sensor kinase activity"/>
    <property type="evidence" value="ECO:0007669"/>
    <property type="project" value="InterPro"/>
</dbReference>
<dbReference type="SMART" id="SM00388">
    <property type="entry name" value="HisKA"/>
    <property type="match status" value="1"/>
</dbReference>
<feature type="domain" description="PAC" evidence="24">
    <location>
        <begin position="226"/>
        <end position="282"/>
    </location>
</feature>
<dbReference type="Pfam" id="PF00512">
    <property type="entry name" value="HisKA"/>
    <property type="match status" value="1"/>
</dbReference>
<dbReference type="EC" id="2.7.13.3" evidence="4"/>
<dbReference type="RefSeq" id="WP_120798298.1">
    <property type="nucleotide sequence ID" value="NZ_RBXL01000001.1"/>
</dbReference>
<evidence type="ECO:0000259" key="21">
    <source>
        <dbReference type="PROSITE" id="PS50109"/>
    </source>
</evidence>
<dbReference type="SUPFAM" id="SSF55874">
    <property type="entry name" value="ATPase domain of HSP90 chaperone/DNA topoisomerase II/histidine kinase"/>
    <property type="match status" value="1"/>
</dbReference>
<dbReference type="SUPFAM" id="SSF52172">
    <property type="entry name" value="CheY-like"/>
    <property type="match status" value="2"/>
</dbReference>
<dbReference type="Pfam" id="PF13188">
    <property type="entry name" value="PAS_8"/>
    <property type="match status" value="2"/>
</dbReference>
<name>A0A495VBW7_9GAMM</name>
<dbReference type="PANTHER" id="PTHR45339">
    <property type="entry name" value="HYBRID SIGNAL TRANSDUCTION HISTIDINE KINASE J"/>
    <property type="match status" value="1"/>
</dbReference>
<dbReference type="EMBL" id="RBXL01000001">
    <property type="protein sequence ID" value="RKT46133.1"/>
    <property type="molecule type" value="Genomic_DNA"/>
</dbReference>
<keyword evidence="10" id="KW-0418">Kinase</keyword>
<dbReference type="InterPro" id="IPR013655">
    <property type="entry name" value="PAS_fold_3"/>
</dbReference>
<dbReference type="FunFam" id="1.10.287.130:FF:000002">
    <property type="entry name" value="Two-component osmosensing histidine kinase"/>
    <property type="match status" value="1"/>
</dbReference>
<dbReference type="InterPro" id="IPR036641">
    <property type="entry name" value="HPT_dom_sf"/>
</dbReference>
<dbReference type="InterPro" id="IPR005467">
    <property type="entry name" value="His_kinase_dom"/>
</dbReference>
<dbReference type="PANTHER" id="PTHR45339:SF1">
    <property type="entry name" value="HYBRID SIGNAL TRANSDUCTION HISTIDINE KINASE J"/>
    <property type="match status" value="1"/>
</dbReference>
<evidence type="ECO:0000256" key="5">
    <source>
        <dbReference type="ARBA" id="ARBA00022475"/>
    </source>
</evidence>
<evidence type="ECO:0000259" key="24">
    <source>
        <dbReference type="PROSITE" id="PS50113"/>
    </source>
</evidence>
<evidence type="ECO:0000259" key="26">
    <source>
        <dbReference type="PROSITE" id="PS50894"/>
    </source>
</evidence>
<evidence type="ECO:0000259" key="23">
    <source>
        <dbReference type="PROSITE" id="PS50112"/>
    </source>
</evidence>
<dbReference type="NCBIfam" id="TIGR00254">
    <property type="entry name" value="GGDEF"/>
    <property type="match status" value="1"/>
</dbReference>
<dbReference type="PROSITE" id="PS50894">
    <property type="entry name" value="HPT"/>
    <property type="match status" value="1"/>
</dbReference>
<dbReference type="InterPro" id="IPR011006">
    <property type="entry name" value="CheY-like_superfamily"/>
</dbReference>
<dbReference type="InterPro" id="IPR000014">
    <property type="entry name" value="PAS"/>
</dbReference>
<keyword evidence="8" id="KW-0812">Transmembrane</keyword>
<dbReference type="PROSITE" id="PS50113">
    <property type="entry name" value="PAC"/>
    <property type="match status" value="1"/>
</dbReference>
<dbReference type="InterPro" id="IPR029787">
    <property type="entry name" value="Nucleotide_cyclase"/>
</dbReference>
<sequence length="1364" mass="149964">MAETVTDLERPKDDGISSASKMQRLIDGLPIAVAILKLDAERRLVFLNEQFVRQFGYTLDDLPTTAHWALLAYPDEVYRHEVFSVWDAALARAIATAGQIESMEFVVRCKDGRARDVLIQAVVLDDELLITLADITERKQAEEDLCAARESLEKTAYDLTENIPVGTYTMVQPPDGGLAHFSFMSARFLELTGLEREEARQDPLKGFACVHPDDFDAWVQLNVDAFDKKRPFYGETRIVVDGRLRWINAESIPRTRNDGSTVWEGVLTDITDRKLAEQGLAAKEAELRRVLENLPIPVIVARFAGDASLTIVNRAFTAVFGYRITEIPTLRALSELTSPDPSYRAEIFGRLERNLDTAIADASFVKPIDWEITCRDGSRRRVEMSALPLDDVVIGTFVDITQRHQSELALLQAKRKAERLERTKSAFLANMSHEIRTPLNAVLGLAQLLGYESLTDQQHDFVGQINEAGTSLLRVVNDILDLSKIEAGQLAIEQHPFDLSRLLSKIDALHHPIARQKGIDLHIQVLPSLEGTLIGDALRIEQILSNLVGNAVKFTEQGSVSILVQHRTHDDDRLILRFEIRDTGIGIAPEALPGLFTPFTQADTGITRRFGGTGLGLAISQLLVDLMGGTIGADSRIQHGSHFWFELPVARGAAERTEVRAADASDQPRMPRLSGRHYLVVDDSAMNRLLMERMLRIEGASATLLDDGRQAIEWLEDGSGDIDGILMDVQMPVMDGLTATRLIREDLQLHDLPIIAVTAGVMAEEQAAARAAGVNAVLPKPIDLEQVTRCLMRWIPGDAGSEADDRIETGGESSIENARTASRQRSVQDDIGDFPIIAGIDTPRAVSGTKSDRGLFLSLLEIFAEQNSDLSALTKQDLAYGEREGAARRMHTLRANAGQLGAMDLMRSAAALESAIRNGESGLDARLDVLAVQIAALIEASAPWRSNPAEALHTSRVSPALIDDALSRLNRALQDQDLSALRLFESHRQELAAALGETVMPVLRRAIRVCRFAEAVSILEPYSTRSRRMQVADRPPAMQPEPRILIVDDDLSAIPVLHSALDGLGELRFATGGYDALQRLAQSRVDLVLLDANMPDLDGFETCRAIQSRYPETAVIFVTAENDAAKEVKALALGARDFINKPINPPVVRARIETHLRLKAQNDLLRDLGHRDPLTGLANRRALDEQLARTWQDAFQRQELVSLLMIDIDHFKAYNNHYGHLKGDECLREVAAILVNTAARAGDLFARFGGEEFAILLPATAPEQAAALAEKLCAAVRARCIPHEQSNTAPYLTVSIGVASTIPSMQHETALNDDGIAGAHRDVGLKLASHLLARADSALYAAKADGRNRVCLDDSPGQWLTNSA</sequence>
<dbReference type="GO" id="GO:0005524">
    <property type="term" value="F:ATP binding"/>
    <property type="evidence" value="ECO:0007669"/>
    <property type="project" value="UniProtKB-KW"/>
</dbReference>
<dbReference type="CDD" id="cd00130">
    <property type="entry name" value="PAS"/>
    <property type="match status" value="3"/>
</dbReference>
<dbReference type="Pfam" id="PF00072">
    <property type="entry name" value="Response_reg"/>
    <property type="match status" value="2"/>
</dbReference>
<dbReference type="InterPro" id="IPR008207">
    <property type="entry name" value="Sig_transdc_His_kin_Hpt_dom"/>
</dbReference>
<proteinExistence type="predicted"/>
<evidence type="ECO:0000256" key="14">
    <source>
        <dbReference type="ARBA" id="ARBA00023136"/>
    </source>
</evidence>
<dbReference type="PROSITE" id="PS50887">
    <property type="entry name" value="GGDEF"/>
    <property type="match status" value="1"/>
</dbReference>
<dbReference type="GO" id="GO:0005886">
    <property type="term" value="C:plasma membrane"/>
    <property type="evidence" value="ECO:0007669"/>
    <property type="project" value="UniProtKB-SubCell"/>
</dbReference>
<feature type="domain" description="Response regulatory" evidence="22">
    <location>
        <begin position="1043"/>
        <end position="1156"/>
    </location>
</feature>
<feature type="domain" description="Histidine kinase" evidence="21">
    <location>
        <begin position="430"/>
        <end position="651"/>
    </location>
</feature>
<dbReference type="InterPro" id="IPR000700">
    <property type="entry name" value="PAS-assoc_C"/>
</dbReference>
<feature type="modified residue" description="4-aspartylphosphate" evidence="18">
    <location>
        <position position="728"/>
    </location>
</feature>
<dbReference type="Gene3D" id="3.30.450.20">
    <property type="entry name" value="PAS domain"/>
    <property type="match status" value="3"/>
</dbReference>
<keyword evidence="19" id="KW-0175">Coiled coil</keyword>
<dbReference type="CDD" id="cd17546">
    <property type="entry name" value="REC_hyHK_CKI1_RcsC-like"/>
    <property type="match status" value="1"/>
</dbReference>
<dbReference type="Gene3D" id="1.20.120.160">
    <property type="entry name" value="HPT domain"/>
    <property type="match status" value="1"/>
</dbReference>
<evidence type="ECO:0000256" key="11">
    <source>
        <dbReference type="ARBA" id="ARBA00022840"/>
    </source>
</evidence>
<feature type="region of interest" description="Disordered" evidence="20">
    <location>
        <begin position="801"/>
        <end position="826"/>
    </location>
</feature>
<dbReference type="InterPro" id="IPR004358">
    <property type="entry name" value="Sig_transdc_His_kin-like_C"/>
</dbReference>
<dbReference type="SMART" id="SM00267">
    <property type="entry name" value="GGDEF"/>
    <property type="match status" value="1"/>
</dbReference>
<dbReference type="Proteomes" id="UP000274556">
    <property type="component" value="Unassembled WGS sequence"/>
</dbReference>
<evidence type="ECO:0000256" key="20">
    <source>
        <dbReference type="SAM" id="MobiDB-lite"/>
    </source>
</evidence>
<feature type="modified residue" description="Phosphohistidine" evidence="17">
    <location>
        <position position="891"/>
    </location>
</feature>
<evidence type="ECO:0000256" key="15">
    <source>
        <dbReference type="ARBA" id="ARBA00064003"/>
    </source>
</evidence>
<feature type="domain" description="HPt" evidence="26">
    <location>
        <begin position="852"/>
        <end position="955"/>
    </location>
</feature>
<evidence type="ECO:0000256" key="1">
    <source>
        <dbReference type="ARBA" id="ARBA00000085"/>
    </source>
</evidence>
<evidence type="ECO:0000256" key="13">
    <source>
        <dbReference type="ARBA" id="ARBA00023012"/>
    </source>
</evidence>
<feature type="coiled-coil region" evidence="19">
    <location>
        <begin position="403"/>
        <end position="430"/>
    </location>
</feature>
<keyword evidence="13" id="KW-0902">Two-component regulatory system</keyword>
<evidence type="ECO:0000256" key="8">
    <source>
        <dbReference type="ARBA" id="ARBA00022692"/>
    </source>
</evidence>